<feature type="region of interest" description="Disordered" evidence="1">
    <location>
        <begin position="58"/>
        <end position="83"/>
    </location>
</feature>
<evidence type="ECO:0000313" key="3">
    <source>
        <dbReference type="Proteomes" id="UP000593564"/>
    </source>
</evidence>
<dbReference type="PANTHER" id="PTHR33785:SF2">
    <property type="entry name" value="DUF1685 DOMAIN-CONTAINING PROTEIN"/>
    <property type="match status" value="1"/>
</dbReference>
<evidence type="ECO:0000256" key="1">
    <source>
        <dbReference type="SAM" id="MobiDB-lite"/>
    </source>
</evidence>
<feature type="compositionally biased region" description="Acidic residues" evidence="1">
    <location>
        <begin position="73"/>
        <end position="82"/>
    </location>
</feature>
<dbReference type="AlphaFoldDB" id="A0A7J7HP90"/>
<dbReference type="EMBL" id="JACBKZ010000003">
    <property type="protein sequence ID" value="KAF5953816.1"/>
    <property type="molecule type" value="Genomic_DNA"/>
</dbReference>
<gene>
    <name evidence="2" type="ORF">HYC85_006672</name>
</gene>
<feature type="compositionally biased region" description="Basic and acidic residues" evidence="1">
    <location>
        <begin position="62"/>
        <end position="72"/>
    </location>
</feature>
<sequence length="325" mass="37218">MDRLWFHQIILFTEPTSLLFPKTLNSPQPISQTLPHLSSNLSQLPLLEEEISSSASSIITPSKDDCNNQHVDDVDDDEEDENEIKMKKRSTRLNDILKCKSRSHSSSLLHHIHPKKIISYSRSVTRLQKTMSCKSLLELELEEVKGFMDLGFKFSKESLSPQMMSVLPGLQRLELANGDEEVDKDDRDIIGEEEREGEEEKRSVMRPYLSEAWDIKRPDSPLPNLRLPRVSAAGDMKKHLRYWARTVASLRSKMSTEPDSIEVRLLKDQVTVGYKSCLSFALKKLKMHARFPSRKLSKCSLEALSVGKVMQRLQQEPKEMAQNNA</sequence>
<dbReference type="PANTHER" id="PTHR33785">
    <property type="entry name" value="OS06G0550800 PROTEIN"/>
    <property type="match status" value="1"/>
</dbReference>
<proteinExistence type="predicted"/>
<accession>A0A7J7HP90</accession>
<evidence type="ECO:0000313" key="2">
    <source>
        <dbReference type="EMBL" id="KAF5953816.1"/>
    </source>
</evidence>
<reference evidence="2 3" key="2">
    <citation type="submission" date="2020-07" db="EMBL/GenBank/DDBJ databases">
        <title>Genome assembly of wild tea tree DASZ reveals pedigree and selection history of tea varieties.</title>
        <authorList>
            <person name="Zhang W."/>
        </authorList>
    </citation>
    <scope>NUCLEOTIDE SEQUENCE [LARGE SCALE GENOMIC DNA]</scope>
    <source>
        <strain evidence="3">cv. G240</strain>
        <tissue evidence="2">Leaf</tissue>
    </source>
</reference>
<reference evidence="3" key="1">
    <citation type="journal article" date="2020" name="Nat. Commun.">
        <title>Genome assembly of wild tea tree DASZ reveals pedigree and selection history of tea varieties.</title>
        <authorList>
            <person name="Zhang W."/>
            <person name="Zhang Y."/>
            <person name="Qiu H."/>
            <person name="Guo Y."/>
            <person name="Wan H."/>
            <person name="Zhang X."/>
            <person name="Scossa F."/>
            <person name="Alseekh S."/>
            <person name="Zhang Q."/>
            <person name="Wang P."/>
            <person name="Xu L."/>
            <person name="Schmidt M.H."/>
            <person name="Jia X."/>
            <person name="Li D."/>
            <person name="Zhu A."/>
            <person name="Guo F."/>
            <person name="Chen W."/>
            <person name="Ni D."/>
            <person name="Usadel B."/>
            <person name="Fernie A.R."/>
            <person name="Wen W."/>
        </authorList>
    </citation>
    <scope>NUCLEOTIDE SEQUENCE [LARGE SCALE GENOMIC DNA]</scope>
    <source>
        <strain evidence="3">cv. G240</strain>
    </source>
</reference>
<keyword evidence="3" id="KW-1185">Reference proteome</keyword>
<organism evidence="2 3">
    <name type="scientific">Camellia sinensis</name>
    <name type="common">Tea plant</name>
    <name type="synonym">Thea sinensis</name>
    <dbReference type="NCBI Taxonomy" id="4442"/>
    <lineage>
        <taxon>Eukaryota</taxon>
        <taxon>Viridiplantae</taxon>
        <taxon>Streptophyta</taxon>
        <taxon>Embryophyta</taxon>
        <taxon>Tracheophyta</taxon>
        <taxon>Spermatophyta</taxon>
        <taxon>Magnoliopsida</taxon>
        <taxon>eudicotyledons</taxon>
        <taxon>Gunneridae</taxon>
        <taxon>Pentapetalae</taxon>
        <taxon>asterids</taxon>
        <taxon>Ericales</taxon>
        <taxon>Theaceae</taxon>
        <taxon>Camellia</taxon>
    </lineage>
</organism>
<comment type="caution">
    <text evidence="2">The sequence shown here is derived from an EMBL/GenBank/DDBJ whole genome shotgun (WGS) entry which is preliminary data.</text>
</comment>
<dbReference type="Proteomes" id="UP000593564">
    <property type="component" value="Unassembled WGS sequence"/>
</dbReference>
<name>A0A7J7HP90_CAMSI</name>
<protein>
    <submittedName>
        <fullName evidence="2">Uncharacterized protein</fullName>
    </submittedName>
</protein>